<feature type="signal peptide" evidence="1">
    <location>
        <begin position="1"/>
        <end position="24"/>
    </location>
</feature>
<dbReference type="AlphaFoldDB" id="A0A2U8WBX1"/>
<dbReference type="KEGG" id="mets:DK389_28025"/>
<keyword evidence="1" id="KW-0732">Signal</keyword>
<proteinExistence type="predicted"/>
<dbReference type="EMBL" id="CP029550">
    <property type="protein sequence ID" value="AWN43655.1"/>
    <property type="molecule type" value="Genomic_DNA"/>
</dbReference>
<dbReference type="Pfam" id="PF13670">
    <property type="entry name" value="PepSY_2"/>
    <property type="match status" value="1"/>
</dbReference>
<feature type="chain" id="PRO_5016074135" description="PepSY domain-containing protein" evidence="1">
    <location>
        <begin position="25"/>
        <end position="89"/>
    </location>
</feature>
<evidence type="ECO:0000313" key="3">
    <source>
        <dbReference type="EMBL" id="AWN43655.1"/>
    </source>
</evidence>
<evidence type="ECO:0000259" key="2">
    <source>
        <dbReference type="Pfam" id="PF13670"/>
    </source>
</evidence>
<gene>
    <name evidence="3" type="ORF">DK389_28025</name>
</gene>
<dbReference type="InterPro" id="IPR025711">
    <property type="entry name" value="PepSY"/>
</dbReference>
<evidence type="ECO:0000313" key="4">
    <source>
        <dbReference type="Proteomes" id="UP000245926"/>
    </source>
</evidence>
<name>A0A2U8WBX1_9HYPH</name>
<dbReference type="OrthoDB" id="7933638at2"/>
<keyword evidence="4" id="KW-1185">Reference proteome</keyword>
<protein>
    <recommendedName>
        <fullName evidence="2">PepSY domain-containing protein</fullName>
    </recommendedName>
</protein>
<organism evidence="3 4">
    <name type="scientific">Methylobacterium durans</name>
    <dbReference type="NCBI Taxonomy" id="2202825"/>
    <lineage>
        <taxon>Bacteria</taxon>
        <taxon>Pseudomonadati</taxon>
        <taxon>Pseudomonadota</taxon>
        <taxon>Alphaproteobacteria</taxon>
        <taxon>Hyphomicrobiales</taxon>
        <taxon>Methylobacteriaceae</taxon>
        <taxon>Methylobacterium</taxon>
    </lineage>
</organism>
<accession>A0A2U8WBX1</accession>
<reference evidence="4" key="1">
    <citation type="submission" date="2018-05" db="EMBL/GenBank/DDBJ databases">
        <title>Complete Genome Sequence of Methylobacterium sp. 17SD2-17.</title>
        <authorList>
            <person name="Srinivasan S."/>
        </authorList>
    </citation>
    <scope>NUCLEOTIDE SEQUENCE [LARGE SCALE GENOMIC DNA]</scope>
    <source>
        <strain evidence="4">17SD2-17</strain>
    </source>
</reference>
<dbReference type="Proteomes" id="UP000245926">
    <property type="component" value="Chromosome"/>
</dbReference>
<feature type="domain" description="PepSY" evidence="2">
    <location>
        <begin position="9"/>
        <end position="87"/>
    </location>
</feature>
<evidence type="ECO:0000256" key="1">
    <source>
        <dbReference type="SAM" id="SignalP"/>
    </source>
</evidence>
<sequence length="89" mass="9819">MTGPIRLATITALFVAATAMPARADRAPNAEERTAIEKKLQSEGYTAWESIELEDSGVWEIDDAVGKDGKKYDLRLKSGTYEITDRKAD</sequence>
<dbReference type="RefSeq" id="WP_109894662.1">
    <property type="nucleotide sequence ID" value="NZ_CP029550.1"/>
</dbReference>